<proteinExistence type="inferred from homology"/>
<feature type="compositionally biased region" description="Acidic residues" evidence="7">
    <location>
        <begin position="726"/>
        <end position="736"/>
    </location>
</feature>
<dbReference type="InterPro" id="IPR043936">
    <property type="entry name" value="HOOK_N"/>
</dbReference>
<evidence type="ECO:0000256" key="6">
    <source>
        <dbReference type="SAM" id="Coils"/>
    </source>
</evidence>
<evidence type="ECO:0000256" key="5">
    <source>
        <dbReference type="ARBA" id="ARBA00061299"/>
    </source>
</evidence>
<feature type="coiled-coil region" evidence="6">
    <location>
        <begin position="471"/>
        <end position="498"/>
    </location>
</feature>
<evidence type="ECO:0000256" key="1">
    <source>
        <dbReference type="ARBA" id="ARBA00004496"/>
    </source>
</evidence>
<dbReference type="InterPro" id="IPR036872">
    <property type="entry name" value="CH_dom_sf"/>
</dbReference>
<comment type="subcellular location">
    <subcellularLocation>
        <location evidence="1">Cytoplasm</location>
    </subcellularLocation>
</comment>
<dbReference type="GO" id="GO:0005813">
    <property type="term" value="C:centrosome"/>
    <property type="evidence" value="ECO:0007669"/>
    <property type="project" value="TreeGrafter"/>
</dbReference>
<dbReference type="SUPFAM" id="SSF116907">
    <property type="entry name" value="Hook domain"/>
    <property type="match status" value="1"/>
</dbReference>
<dbReference type="AlphaFoldDB" id="Q4RPC1"/>
<dbReference type="EMBL" id="CAAE01015008">
    <property type="protein sequence ID" value="CAG09761.1"/>
    <property type="molecule type" value="Genomic_DNA"/>
</dbReference>
<gene>
    <name evidence="9" type="ORF">GSTENG00031179001</name>
</gene>
<feature type="coiled-coil region" evidence="6">
    <location>
        <begin position="523"/>
        <end position="680"/>
    </location>
</feature>
<dbReference type="GO" id="GO:0007165">
    <property type="term" value="P:signal transduction"/>
    <property type="evidence" value="ECO:0007669"/>
    <property type="project" value="UniProtKB-ARBA"/>
</dbReference>
<keyword evidence="3" id="KW-0344">Guanine-nucleotide releasing factor</keyword>
<evidence type="ECO:0000256" key="7">
    <source>
        <dbReference type="SAM" id="MobiDB-lite"/>
    </source>
</evidence>
<dbReference type="PANTHER" id="PTHR18947:SF35">
    <property type="entry name" value="COILED-COIL DOMAIN-CONTAINING PROTEIN 88B"/>
    <property type="match status" value="1"/>
</dbReference>
<dbReference type="GO" id="GO:0008017">
    <property type="term" value="F:microtubule binding"/>
    <property type="evidence" value="ECO:0007669"/>
    <property type="project" value="TreeGrafter"/>
</dbReference>
<dbReference type="KEGG" id="tng:GSTEN00031179G001"/>
<sequence length="753" mass="86324">MESALAQWVELFEAMVEREDSVPLYSQYMEVNSASQSARARYMRLTNGIFLNDVMRVIDPNPRVERLYGTDREDHTLRVQNFSILNRHIRAFYQEDMQQLILMPLPNVAILGQDPLTEAAVEELRRLLLLLLGCAVQSERKETFIQQIQSLDIETQAAIAGCIQQVTQDPRMVLPLQWEELVESESVDLKLVFNSMTKQIQNLLVQRDSFLERMAELCREQEGQADSPTALQSSHSEEATQGLALQLADSKAKVRRLKQQIEDKDDQVLDYKQEVQTMEEALKKLQKEEQQQLCAALQETKALLEEQLADARTRCSSLRELERDNLLLRQRIIHVEAERDTARQQAEELLEVNMTLETEMRHCGSVPATVHQSFLQPEPDFEEEMMELIEEKPLSVEVGKASMLRLLGAEQENAELKRLLEELQAQQEVDSPNTKDELLCLELKHQNTLREDLRSKLAEQSKRTWEAEQRLVVLEAEHQHLKKAAESLADARRQIESEGLVLEEELCRLRSQAELHRMQTTVIATLEGERAALERDRDTLRSSMDALRTAQRKGDQLELTVQALRSELERQGRSLESARRREEELEAELREATLEAESLARDLEKELRGKLTSMEEGRQLLQEQCTDAHANINALSQDLSNEKRHSQALSAEVQRLKENLQKAEAELVITSEALSQSQERTDSLSKLLDQSHLRLENINGGVEEAVSSAAPVCQSRSRESRVDQTPEADEGDEGETEQQLRERLTALEREVRE</sequence>
<evidence type="ECO:0000259" key="8">
    <source>
        <dbReference type="Pfam" id="PF19047"/>
    </source>
</evidence>
<dbReference type="GO" id="GO:0005737">
    <property type="term" value="C:cytoplasm"/>
    <property type="evidence" value="ECO:0007669"/>
    <property type="project" value="UniProtKB-SubCell"/>
</dbReference>
<feature type="coiled-coil region" evidence="6">
    <location>
        <begin position="247"/>
        <end position="359"/>
    </location>
</feature>
<evidence type="ECO:0000256" key="3">
    <source>
        <dbReference type="ARBA" id="ARBA00022658"/>
    </source>
</evidence>
<dbReference type="PANTHER" id="PTHR18947">
    <property type="entry name" value="HOOK PROTEINS"/>
    <property type="match status" value="1"/>
</dbReference>
<protein>
    <submittedName>
        <fullName evidence="9">(spotted green pufferfish) hypothetical protein</fullName>
    </submittedName>
</protein>
<dbReference type="GO" id="GO:0030705">
    <property type="term" value="P:cytoskeleton-dependent intracellular transport"/>
    <property type="evidence" value="ECO:0007669"/>
    <property type="project" value="InterPro"/>
</dbReference>
<name>Q4RPC1_TETNG</name>
<evidence type="ECO:0000313" key="9">
    <source>
        <dbReference type="EMBL" id="CAG09761.1"/>
    </source>
</evidence>
<dbReference type="Gene3D" id="1.10.418.10">
    <property type="entry name" value="Calponin-like domain"/>
    <property type="match status" value="1"/>
</dbReference>
<dbReference type="GO" id="GO:0005085">
    <property type="term" value="F:guanyl-nucleotide exchange factor activity"/>
    <property type="evidence" value="ECO:0007669"/>
    <property type="project" value="UniProtKB-KW"/>
</dbReference>
<accession>Q4RPC1</accession>
<evidence type="ECO:0000256" key="4">
    <source>
        <dbReference type="ARBA" id="ARBA00023054"/>
    </source>
</evidence>
<comment type="similarity">
    <text evidence="5">Belongs to the CCDC88 family.</text>
</comment>
<dbReference type="GO" id="GO:0051959">
    <property type="term" value="F:dynein light intermediate chain binding"/>
    <property type="evidence" value="ECO:0007669"/>
    <property type="project" value="TreeGrafter"/>
</dbReference>
<feature type="region of interest" description="Disordered" evidence="7">
    <location>
        <begin position="706"/>
        <end position="741"/>
    </location>
</feature>
<reference evidence="9" key="1">
    <citation type="journal article" date="2004" name="Nature">
        <title>Genome duplication in the teleost fish Tetraodon nigroviridis reveals the early vertebrate proto-karyotype.</title>
        <authorList>
            <person name="Jaillon O."/>
            <person name="Aury J.-M."/>
            <person name="Brunet F."/>
            <person name="Petit J.-L."/>
            <person name="Stange-Thomann N."/>
            <person name="Mauceli E."/>
            <person name="Bouneau L."/>
            <person name="Fischer C."/>
            <person name="Ozouf-Costaz C."/>
            <person name="Bernot A."/>
            <person name="Nicaud S."/>
            <person name="Jaffe D."/>
            <person name="Fisher S."/>
            <person name="Lutfalla G."/>
            <person name="Dossat C."/>
            <person name="Segurens B."/>
            <person name="Dasilva C."/>
            <person name="Salanoubat M."/>
            <person name="Levy M."/>
            <person name="Boudet N."/>
            <person name="Castellano S."/>
            <person name="Anthouard V."/>
            <person name="Jubin C."/>
            <person name="Castelli V."/>
            <person name="Katinka M."/>
            <person name="Vacherie B."/>
            <person name="Biemont C."/>
            <person name="Skalli Z."/>
            <person name="Cattolico L."/>
            <person name="Poulain J."/>
            <person name="De Berardinis V."/>
            <person name="Cruaud C."/>
            <person name="Duprat S."/>
            <person name="Brottier P."/>
            <person name="Coutanceau J.-P."/>
            <person name="Gouzy J."/>
            <person name="Parra G."/>
            <person name="Lardier G."/>
            <person name="Chapple C."/>
            <person name="McKernan K.J."/>
            <person name="McEwan P."/>
            <person name="Bosak S."/>
            <person name="Kellis M."/>
            <person name="Volff J.-N."/>
            <person name="Guigo R."/>
            <person name="Zody M.C."/>
            <person name="Mesirov J."/>
            <person name="Lindblad-Toh K."/>
            <person name="Birren B."/>
            <person name="Nusbaum C."/>
            <person name="Kahn D."/>
            <person name="Robinson-Rechavi M."/>
            <person name="Laudet V."/>
            <person name="Schachter V."/>
            <person name="Quetier F."/>
            <person name="Saurin W."/>
            <person name="Scarpelli C."/>
            <person name="Wincker P."/>
            <person name="Lander E.S."/>
            <person name="Weissenbach J."/>
            <person name="Roest Crollius H."/>
        </authorList>
    </citation>
    <scope>NUCLEOTIDE SEQUENCE [LARGE SCALE GENOMIC DNA]</scope>
</reference>
<feature type="domain" description="HOOK N-terminal" evidence="8">
    <location>
        <begin position="38"/>
        <end position="164"/>
    </location>
</feature>
<keyword evidence="4 6" id="KW-0175">Coiled coil</keyword>
<organism evidence="9">
    <name type="scientific">Tetraodon nigroviridis</name>
    <name type="common">Spotted green pufferfish</name>
    <name type="synonym">Chelonodon nigroviridis</name>
    <dbReference type="NCBI Taxonomy" id="99883"/>
    <lineage>
        <taxon>Eukaryota</taxon>
        <taxon>Metazoa</taxon>
        <taxon>Chordata</taxon>
        <taxon>Craniata</taxon>
        <taxon>Vertebrata</taxon>
        <taxon>Euteleostomi</taxon>
        <taxon>Actinopterygii</taxon>
        <taxon>Neopterygii</taxon>
        <taxon>Teleostei</taxon>
        <taxon>Neoteleostei</taxon>
        <taxon>Acanthomorphata</taxon>
        <taxon>Eupercaria</taxon>
        <taxon>Tetraodontiformes</taxon>
        <taxon>Tetradontoidea</taxon>
        <taxon>Tetraodontidae</taxon>
        <taxon>Tetraodon</taxon>
    </lineage>
</organism>
<dbReference type="GO" id="GO:0031122">
    <property type="term" value="P:cytoplasmic microtubule organization"/>
    <property type="evidence" value="ECO:0007669"/>
    <property type="project" value="TreeGrafter"/>
</dbReference>
<dbReference type="Pfam" id="PF19047">
    <property type="entry name" value="HOOK_N"/>
    <property type="match status" value="1"/>
</dbReference>
<dbReference type="FunFam" id="1.10.418.10:FF:000035">
    <property type="entry name" value="girdin isoform X1"/>
    <property type="match status" value="1"/>
</dbReference>
<reference evidence="9" key="2">
    <citation type="submission" date="2004-02" db="EMBL/GenBank/DDBJ databases">
        <authorList>
            <consortium name="Genoscope"/>
            <consortium name="Whitehead Institute Centre for Genome Research"/>
        </authorList>
    </citation>
    <scope>NUCLEOTIDE SEQUENCE</scope>
</reference>
<dbReference type="OrthoDB" id="10254988at2759"/>
<evidence type="ECO:0000256" key="2">
    <source>
        <dbReference type="ARBA" id="ARBA00022490"/>
    </source>
</evidence>
<comment type="caution">
    <text evidence="9">The sequence shown here is derived from an EMBL/GenBank/DDBJ whole genome shotgun (WGS) entry which is preliminary data.</text>
</comment>
<keyword evidence="2" id="KW-0963">Cytoplasm</keyword>